<dbReference type="PANTHER" id="PTHR34786">
    <property type="entry name" value="OS09G0504900 PROTEIN"/>
    <property type="match status" value="1"/>
</dbReference>
<gene>
    <name evidence="3" type="ORF">LUZ63_005070</name>
</gene>
<reference evidence="3" key="1">
    <citation type="journal article" date="2022" name="Cell">
        <title>Repeat-based holocentromeres influence genome architecture and karyotype evolution.</title>
        <authorList>
            <person name="Hofstatter P.G."/>
            <person name="Thangavel G."/>
            <person name="Lux T."/>
            <person name="Neumann P."/>
            <person name="Vondrak T."/>
            <person name="Novak P."/>
            <person name="Zhang M."/>
            <person name="Costa L."/>
            <person name="Castellani M."/>
            <person name="Scott A."/>
            <person name="Toegelov H."/>
            <person name="Fuchs J."/>
            <person name="Mata-Sucre Y."/>
            <person name="Dias Y."/>
            <person name="Vanzela A.L.L."/>
            <person name="Huettel B."/>
            <person name="Almeida C.C.S."/>
            <person name="Simkova H."/>
            <person name="Souza G."/>
            <person name="Pedrosa-Harand A."/>
            <person name="Macas J."/>
            <person name="Mayer K.F.X."/>
            <person name="Houben A."/>
            <person name="Marques A."/>
        </authorList>
    </citation>
    <scope>NUCLEOTIDE SEQUENCE</scope>
    <source>
        <strain evidence="3">RhyBre1mFocal</strain>
    </source>
</reference>
<dbReference type="OrthoDB" id="114080at2759"/>
<feature type="region of interest" description="Disordered" evidence="1">
    <location>
        <begin position="338"/>
        <end position="359"/>
    </location>
</feature>
<dbReference type="InterPro" id="IPR027951">
    <property type="entry name" value="Nepro_N"/>
</dbReference>
<evidence type="ECO:0000256" key="1">
    <source>
        <dbReference type="SAM" id="MobiDB-lite"/>
    </source>
</evidence>
<keyword evidence="4" id="KW-1185">Reference proteome</keyword>
<dbReference type="AlphaFoldDB" id="A0A9Q0CMK7"/>
<feature type="region of interest" description="Disordered" evidence="1">
    <location>
        <begin position="245"/>
        <end position="296"/>
    </location>
</feature>
<accession>A0A9Q0CMK7</accession>
<name>A0A9Q0CMK7_9POAL</name>
<evidence type="ECO:0000313" key="3">
    <source>
        <dbReference type="EMBL" id="KAJ1696558.1"/>
    </source>
</evidence>
<dbReference type="Proteomes" id="UP001151287">
    <property type="component" value="Unassembled WGS sequence"/>
</dbReference>
<comment type="caution">
    <text evidence="3">The sequence shown here is derived from an EMBL/GenBank/DDBJ whole genome shotgun (WGS) entry which is preliminary data.</text>
</comment>
<feature type="domain" description="Nucleolus and neural progenitor protein-like N-terminal" evidence="2">
    <location>
        <begin position="11"/>
        <end position="158"/>
    </location>
</feature>
<organism evidence="3 4">
    <name type="scientific">Rhynchospora breviuscula</name>
    <dbReference type="NCBI Taxonomy" id="2022672"/>
    <lineage>
        <taxon>Eukaryota</taxon>
        <taxon>Viridiplantae</taxon>
        <taxon>Streptophyta</taxon>
        <taxon>Embryophyta</taxon>
        <taxon>Tracheophyta</taxon>
        <taxon>Spermatophyta</taxon>
        <taxon>Magnoliopsida</taxon>
        <taxon>Liliopsida</taxon>
        <taxon>Poales</taxon>
        <taxon>Cyperaceae</taxon>
        <taxon>Cyperoideae</taxon>
        <taxon>Rhynchosporeae</taxon>
        <taxon>Rhynchospora</taxon>
    </lineage>
</organism>
<dbReference type="EMBL" id="JAMQYH010000002">
    <property type="protein sequence ID" value="KAJ1696558.1"/>
    <property type="molecule type" value="Genomic_DNA"/>
</dbReference>
<dbReference type="PANTHER" id="PTHR34786:SF1">
    <property type="entry name" value="OS09G0504900 PROTEIN"/>
    <property type="match status" value="1"/>
</dbReference>
<evidence type="ECO:0000313" key="4">
    <source>
        <dbReference type="Proteomes" id="UP001151287"/>
    </source>
</evidence>
<sequence>MGEEERLRSLITKLQVESSVLDRVVYKNKNQHRRSRYFQYLLKVRRDLKLLEAAKLPLILNALFPIIDGKRPAEKAHLPYRGKKQFTGAKHSYHERLLGVARLLSEMSEPVINAAIQISLLLAKSFFVGFSTMVLALLGRIRVIVQQMLLDVVTIFNKVSEISQRKQSVKLTEDGIKVFREYNPVKNEVVILECKWKEDKFILLEKSQNKNNSEANGDVIPCESTIQYSTILLFYEGPSSLASRNPKGLKGQAQFSDLSPSKSLPKSDRDRSLNKLAESQAKPSHATPLDNISSRDQIDDMNLESNVSAASAQIKYEDTSKQHEKGKHVAFVSVGKPRIIPSDPDLTGSNKKPKLDLDAAGIGLPGNPFDDLDFSENRESSIF</sequence>
<evidence type="ECO:0000259" key="2">
    <source>
        <dbReference type="Pfam" id="PF14780"/>
    </source>
</evidence>
<protein>
    <recommendedName>
        <fullName evidence="2">Nucleolus and neural progenitor protein-like N-terminal domain-containing protein</fullName>
    </recommendedName>
</protein>
<dbReference type="Pfam" id="PF14780">
    <property type="entry name" value="NEPRO_N"/>
    <property type="match status" value="1"/>
</dbReference>
<proteinExistence type="predicted"/>